<dbReference type="EMBL" id="CAAALY010003955">
    <property type="protein sequence ID" value="VEL08435.1"/>
    <property type="molecule type" value="Genomic_DNA"/>
</dbReference>
<dbReference type="PANTHER" id="PTHR47023">
    <property type="entry name" value="SEX PEPTIDE RECEPTOR"/>
    <property type="match status" value="1"/>
</dbReference>
<dbReference type="AlphaFoldDB" id="A0A3S4ZVY0"/>
<keyword evidence="2 5" id="KW-0812">Transmembrane</keyword>
<keyword evidence="4 5" id="KW-0472">Membrane</keyword>
<organism evidence="7 8">
    <name type="scientific">Protopolystoma xenopodis</name>
    <dbReference type="NCBI Taxonomy" id="117903"/>
    <lineage>
        <taxon>Eukaryota</taxon>
        <taxon>Metazoa</taxon>
        <taxon>Spiralia</taxon>
        <taxon>Lophotrochozoa</taxon>
        <taxon>Platyhelminthes</taxon>
        <taxon>Monogenea</taxon>
        <taxon>Polyopisthocotylea</taxon>
        <taxon>Polystomatidea</taxon>
        <taxon>Polystomatidae</taxon>
        <taxon>Protopolystoma</taxon>
    </lineage>
</organism>
<evidence type="ECO:0000313" key="8">
    <source>
        <dbReference type="Proteomes" id="UP000784294"/>
    </source>
</evidence>
<keyword evidence="3 5" id="KW-1133">Transmembrane helix</keyword>
<keyword evidence="8" id="KW-1185">Reference proteome</keyword>
<feature type="transmembrane region" description="Helical" evidence="5">
    <location>
        <begin position="215"/>
        <end position="240"/>
    </location>
</feature>
<comment type="caution">
    <text evidence="7">The sequence shown here is derived from an EMBL/GenBank/DDBJ whole genome shotgun (WGS) entry which is preliminary data.</text>
</comment>
<evidence type="ECO:0000256" key="5">
    <source>
        <dbReference type="SAM" id="Phobius"/>
    </source>
</evidence>
<dbReference type="GO" id="GO:0016020">
    <property type="term" value="C:membrane"/>
    <property type="evidence" value="ECO:0007669"/>
    <property type="project" value="UniProtKB-SubCell"/>
</dbReference>
<evidence type="ECO:0000256" key="3">
    <source>
        <dbReference type="ARBA" id="ARBA00022989"/>
    </source>
</evidence>
<sequence>MYLGRSFIGGTVWWERMVQDIPIRPENTSFSTVHLAKLIPDILSMPSSNRVASEAWYWVTVFLPTICHTASTWLNVALAGQRLIYITWPTQARQWTSVRCSQLVGLFAFLAAFLLHWPIATVRFVSYAPVVLLQPMDTVNTSSVDIITNSPTSISDSSANVFYLEPSNQTSNFCDSVQMAWPNVLGLSKQKNNNLPQTVIMKCHLTNRQGMYIYFWFRVMCHNVLPCILLILLTGFLIAGMQRISRRRKRLFASPRPSSIFPEVVRNEANHLSPVSSKVKESHMCVTTEPPNPLNGPLDTENKPSLTHQHRCFKSLLSDCHPRNFSCCLFRAMYNNKKSTPDLNSAERLLQVPKSTGLCRERIGPKTGGTQSSSGTDPHNTSKLLIVVLVIFLLAQIPTAIVTLGQFVHLVNTHTANPSHQTTTDDRQFYLKSPNDEVFASINQTEASTPFSRLPTVVCNLIILISYKLNFFIYWIMSAQFRQNFYALFFRPSKTRISTTMQHTARFNFKNCFTSIPCCKNTSALAVKKTKRKNETELENLEGTIATCYIGLPRRNILNSSEIIAERNGLLVKFVEGTGRETGKKECTDKCKVEYHFSDISEKLEVENKKKYCSDPQTSGKPTMISVEPTSSNLVIAEGKLAGIGPKAETSLPFTQNLNQTGDDLQDRIEVTTKCDRMNRLHRRLCPQESELLGETDVIEENTFDLATRDYPEKSHALAFNMPSTSI</sequence>
<dbReference type="Proteomes" id="UP000784294">
    <property type="component" value="Unassembled WGS sequence"/>
</dbReference>
<comment type="subcellular location">
    <subcellularLocation>
        <location evidence="1">Membrane</location>
    </subcellularLocation>
</comment>
<feature type="transmembrane region" description="Helical" evidence="5">
    <location>
        <begin position="384"/>
        <end position="408"/>
    </location>
</feature>
<evidence type="ECO:0000259" key="6">
    <source>
        <dbReference type="PROSITE" id="PS50262"/>
    </source>
</evidence>
<dbReference type="PANTHER" id="PTHR47023:SF1">
    <property type="entry name" value="SEX PEPTIDE RECEPTOR"/>
    <property type="match status" value="1"/>
</dbReference>
<dbReference type="PROSITE" id="PS50262">
    <property type="entry name" value="G_PROTEIN_RECEP_F1_2"/>
    <property type="match status" value="1"/>
</dbReference>
<dbReference type="InterPro" id="IPR053071">
    <property type="entry name" value="GPCR1-related_rcpt"/>
</dbReference>
<feature type="transmembrane region" description="Helical" evidence="5">
    <location>
        <begin position="55"/>
        <end position="79"/>
    </location>
</feature>
<dbReference type="OrthoDB" id="5962323at2759"/>
<name>A0A3S4ZVY0_9PLAT</name>
<reference evidence="7" key="1">
    <citation type="submission" date="2018-11" db="EMBL/GenBank/DDBJ databases">
        <authorList>
            <consortium name="Pathogen Informatics"/>
        </authorList>
    </citation>
    <scope>NUCLEOTIDE SEQUENCE</scope>
</reference>
<feature type="domain" description="G-protein coupled receptors family 1 profile" evidence="6">
    <location>
        <begin position="59"/>
        <end position="474"/>
    </location>
</feature>
<dbReference type="SUPFAM" id="SSF81321">
    <property type="entry name" value="Family A G protein-coupled receptor-like"/>
    <property type="match status" value="1"/>
</dbReference>
<gene>
    <name evidence="7" type="ORF">PXEA_LOCUS1875</name>
</gene>
<evidence type="ECO:0000256" key="4">
    <source>
        <dbReference type="ARBA" id="ARBA00023136"/>
    </source>
</evidence>
<protein>
    <recommendedName>
        <fullName evidence="6">G-protein coupled receptors family 1 profile domain-containing protein</fullName>
    </recommendedName>
</protein>
<accession>A0A3S4ZVY0</accession>
<feature type="transmembrane region" description="Helical" evidence="5">
    <location>
        <begin position="100"/>
        <end position="119"/>
    </location>
</feature>
<dbReference type="InterPro" id="IPR017452">
    <property type="entry name" value="GPCR_Rhodpsn_7TM"/>
</dbReference>
<dbReference type="Gene3D" id="1.20.1070.10">
    <property type="entry name" value="Rhodopsin 7-helix transmembrane proteins"/>
    <property type="match status" value="1"/>
</dbReference>
<proteinExistence type="predicted"/>
<feature type="transmembrane region" description="Helical" evidence="5">
    <location>
        <begin position="454"/>
        <end position="476"/>
    </location>
</feature>
<evidence type="ECO:0000256" key="2">
    <source>
        <dbReference type="ARBA" id="ARBA00022692"/>
    </source>
</evidence>
<evidence type="ECO:0000313" key="7">
    <source>
        <dbReference type="EMBL" id="VEL08435.1"/>
    </source>
</evidence>
<evidence type="ECO:0000256" key="1">
    <source>
        <dbReference type="ARBA" id="ARBA00004370"/>
    </source>
</evidence>